<dbReference type="PANTHER" id="PTHR33064">
    <property type="entry name" value="POL PROTEIN"/>
    <property type="match status" value="1"/>
</dbReference>
<dbReference type="SUPFAM" id="SSF56672">
    <property type="entry name" value="DNA/RNA polymerases"/>
    <property type="match status" value="1"/>
</dbReference>
<feature type="domain" description="Reverse transcriptase" evidence="2">
    <location>
        <begin position="585"/>
        <end position="720"/>
    </location>
</feature>
<dbReference type="Gene3D" id="3.30.70.270">
    <property type="match status" value="2"/>
</dbReference>
<dbReference type="Proteomes" id="UP000324022">
    <property type="component" value="Unassembled WGS sequence"/>
</dbReference>
<dbReference type="InterPro" id="IPR051320">
    <property type="entry name" value="Viral_Replic_Matur_Polypro"/>
</dbReference>
<evidence type="ECO:0000259" key="2">
    <source>
        <dbReference type="Pfam" id="PF00078"/>
    </source>
</evidence>
<dbReference type="AlphaFoldDB" id="A0A5C3EAQ5"/>
<dbReference type="Gene3D" id="2.40.70.10">
    <property type="entry name" value="Acid Proteases"/>
    <property type="match status" value="1"/>
</dbReference>
<sequence length="853" mass="95958">MSTLMATSSPIPTNTLLHGTKAQQCTTEQPSDALSCPKSNSVKLLDLTVKFPLARVEGVSVAKRTRQSARPPSPSPSICTPPPPPLQQVPQQQQPQQLSSPAPSIAGIRKRKLPKADLQALQQRAHLHRYDLFTLLVRAMSSEEGSTQVVGKAIVDNGASINVVSREVVDAMLLTPSATDNFVRLADGRRVQTDGKVNITISVSGSQNDLPSNEIEFEVLPVAEPFMILGKPWKTALHAIQFYELDIIYVPDFSKHSFIRSWIPLMSTTARQRDIPVPDTPMAAIRMLIAAQPCMPNIEDLERSILDSAHQDEGNEPVVFEMQAVAEENELADLSMSWSELDSEQPVKRQVRFEEKADPEELLELQSKLPLNDFDVLYEANRLAQREQFQPYRVNGKEDNISEERAERIAALLEKQFGTEGTAAERQHLRALLKEKHLAFAETSADCKQNCKVICDPVLIMEPPNMARRSKSQPLSPPQKEFLHRQVRELIENGFLVKIDEDRVCWISETRIVPKPAAEIDSNVSIEELRKQVNASLKKAGLSYDPNLEDPMPITAPPPTAETTKARYRLVHNYAPINRYMRDAAFVPGNITLKASKLSNKRYLFKGDGCAGFFIVANSELATMLSVTYIEDLGFYGYTVMPFGFKVGPSLYYRFITTAFGDLFDRDSDFWIDDVAAGHQDFGAYFTWLRVFLDRAIDSGFTLSVNKCRFLYEEITFCGQVVGQKGISIDPNRLRAIVDWPKPKTVRELMVFRGVCSYLRSKIPGFAKIFGPMDELTQRVESYDQSLENGWTNKHDAAFLQIKHALVNSKVLKEPRYDRPFIVHSDWSLAGMGQYSCKSTRCTRMTWAIGKTF</sequence>
<evidence type="ECO:0000259" key="3">
    <source>
        <dbReference type="Pfam" id="PF17919"/>
    </source>
</evidence>
<dbReference type="Pfam" id="PF17919">
    <property type="entry name" value="RT_RNaseH_2"/>
    <property type="match status" value="1"/>
</dbReference>
<feature type="compositionally biased region" description="Pro residues" evidence="1">
    <location>
        <begin position="71"/>
        <end position="87"/>
    </location>
</feature>
<organism evidence="4 5">
    <name type="scientific">Ustilago trichophora</name>
    <dbReference type="NCBI Taxonomy" id="86804"/>
    <lineage>
        <taxon>Eukaryota</taxon>
        <taxon>Fungi</taxon>
        <taxon>Dikarya</taxon>
        <taxon>Basidiomycota</taxon>
        <taxon>Ustilaginomycotina</taxon>
        <taxon>Ustilaginomycetes</taxon>
        <taxon>Ustilaginales</taxon>
        <taxon>Ustilaginaceae</taxon>
        <taxon>Ustilago</taxon>
    </lineage>
</organism>
<keyword evidence="5" id="KW-1185">Reference proteome</keyword>
<dbReference type="InterPro" id="IPR000477">
    <property type="entry name" value="RT_dom"/>
</dbReference>
<reference evidence="4 5" key="1">
    <citation type="submission" date="2018-03" db="EMBL/GenBank/DDBJ databases">
        <authorList>
            <person name="Guldener U."/>
        </authorList>
    </citation>
    <scope>NUCLEOTIDE SEQUENCE [LARGE SCALE GENOMIC DNA]</scope>
    <source>
        <strain evidence="4 5">NBRC100155</strain>
    </source>
</reference>
<dbReference type="CDD" id="cd00303">
    <property type="entry name" value="retropepsin_like"/>
    <property type="match status" value="1"/>
</dbReference>
<evidence type="ECO:0000256" key="1">
    <source>
        <dbReference type="SAM" id="MobiDB-lite"/>
    </source>
</evidence>
<dbReference type="Gene3D" id="3.10.10.10">
    <property type="entry name" value="HIV Type 1 Reverse Transcriptase, subunit A, domain 1"/>
    <property type="match status" value="1"/>
</dbReference>
<dbReference type="PANTHER" id="PTHR33064:SF37">
    <property type="entry name" value="RIBONUCLEASE H"/>
    <property type="match status" value="1"/>
</dbReference>
<proteinExistence type="predicted"/>
<dbReference type="Pfam" id="PF00078">
    <property type="entry name" value="RVT_1"/>
    <property type="match status" value="1"/>
</dbReference>
<feature type="region of interest" description="Disordered" evidence="1">
    <location>
        <begin position="60"/>
        <end position="102"/>
    </location>
</feature>
<dbReference type="InterPro" id="IPR041577">
    <property type="entry name" value="RT_RNaseH_2"/>
</dbReference>
<gene>
    <name evidence="4" type="ORF">UTRI_10377</name>
</gene>
<accession>A0A5C3EAQ5</accession>
<feature type="domain" description="Reverse transcriptase/retrotransposon-derived protein RNase H-like" evidence="3">
    <location>
        <begin position="791"/>
        <end position="835"/>
    </location>
</feature>
<evidence type="ECO:0000313" key="4">
    <source>
        <dbReference type="EMBL" id="SPO27260.1"/>
    </source>
</evidence>
<name>A0A5C3EAQ5_9BASI</name>
<dbReference type="InterPro" id="IPR043502">
    <property type="entry name" value="DNA/RNA_pol_sf"/>
</dbReference>
<protein>
    <submittedName>
        <fullName evidence="4">Uncharacterized protein</fullName>
    </submittedName>
</protein>
<feature type="region of interest" description="Disordered" evidence="1">
    <location>
        <begin position="1"/>
        <end position="37"/>
    </location>
</feature>
<evidence type="ECO:0000313" key="5">
    <source>
        <dbReference type="Proteomes" id="UP000324022"/>
    </source>
</evidence>
<dbReference type="InterPro" id="IPR021109">
    <property type="entry name" value="Peptidase_aspartic_dom_sf"/>
</dbReference>
<dbReference type="OrthoDB" id="3363652at2759"/>
<dbReference type="InterPro" id="IPR043128">
    <property type="entry name" value="Rev_trsase/Diguanyl_cyclase"/>
</dbReference>
<dbReference type="EMBL" id="OOIN01000017">
    <property type="protein sequence ID" value="SPO27260.1"/>
    <property type="molecule type" value="Genomic_DNA"/>
</dbReference>
<feature type="compositionally biased region" description="Low complexity" evidence="1">
    <location>
        <begin position="88"/>
        <end position="102"/>
    </location>
</feature>